<protein>
    <recommendedName>
        <fullName evidence="4">mannose-6-phosphate isomerase</fullName>
        <ecNumber evidence="4">5.3.1.8</ecNumber>
    </recommendedName>
</protein>
<evidence type="ECO:0000313" key="10">
    <source>
        <dbReference type="Proteomes" id="UP001241926"/>
    </source>
</evidence>
<feature type="domain" description="Phosphomannose isomerase type I catalytic" evidence="8">
    <location>
        <begin position="4"/>
        <end position="145"/>
    </location>
</feature>
<evidence type="ECO:0000259" key="8">
    <source>
        <dbReference type="Pfam" id="PF20511"/>
    </source>
</evidence>
<dbReference type="SUPFAM" id="SSF51182">
    <property type="entry name" value="RmlC-like cupins"/>
    <property type="match status" value="1"/>
</dbReference>
<organism evidence="9 10">
    <name type="scientific">Streptomyces fuscus</name>
    <dbReference type="NCBI Taxonomy" id="3048495"/>
    <lineage>
        <taxon>Bacteria</taxon>
        <taxon>Bacillati</taxon>
        <taxon>Actinomycetota</taxon>
        <taxon>Actinomycetes</taxon>
        <taxon>Kitasatosporales</taxon>
        <taxon>Streptomycetaceae</taxon>
        <taxon>Streptomyces</taxon>
    </lineage>
</organism>
<sequence>MDLLQPIIKPYAWGSREALARLQGRVSPSPGPEAELWMGAHPAGPSVLVRDGRTRTLTDVVSEAPERELGAECVARFGSRLPFLLKVLAAEQPLSIQVHPDRRQAEAACKSQAGEGAPDGPCADDWPKPELLCALSPFEVLAGFRTREEAAAVLDGLGLADLAPVTALLTAGTDDSALTRALRTLLEWPADRQGAFVAAVVDACVVKADEPGAYADAYGAVVRMAEHHPGDLGLVASLLMRHQVVDMGQALYMPAGGLHAYVRGFGVEVMAASDNVLRAGLTSKAVNVPELLRIVDPTVRVPVVKPRTVDGNPRTEVFGCPAEEFALFRTAVTAEAVPLLPPVGPRVALCAAGEALLRGSGGEVLGLRAGASCFLPDSDRGITVEGAGILFVAGTGFQAHL</sequence>
<dbReference type="CDD" id="cd07011">
    <property type="entry name" value="cupin_PMI_type_I_N"/>
    <property type="match status" value="1"/>
</dbReference>
<evidence type="ECO:0000256" key="7">
    <source>
        <dbReference type="ARBA" id="ARBA00023235"/>
    </source>
</evidence>
<evidence type="ECO:0000256" key="1">
    <source>
        <dbReference type="ARBA" id="ARBA00000757"/>
    </source>
</evidence>
<dbReference type="InterPro" id="IPR014710">
    <property type="entry name" value="RmlC-like_jellyroll"/>
</dbReference>
<keyword evidence="10" id="KW-1185">Reference proteome</keyword>
<dbReference type="EMBL" id="JASJUS010000005">
    <property type="protein sequence ID" value="MDL2076280.1"/>
    <property type="molecule type" value="Genomic_DNA"/>
</dbReference>
<dbReference type="Proteomes" id="UP001241926">
    <property type="component" value="Unassembled WGS sequence"/>
</dbReference>
<evidence type="ECO:0000256" key="2">
    <source>
        <dbReference type="ARBA" id="ARBA00001947"/>
    </source>
</evidence>
<dbReference type="PANTHER" id="PTHR10309:SF0">
    <property type="entry name" value="MANNOSE-6-PHOSPHATE ISOMERASE"/>
    <property type="match status" value="1"/>
</dbReference>
<accession>A0ABT7IUL5</accession>
<comment type="similarity">
    <text evidence="3">Belongs to the mannose-6-phosphate isomerase type 1 family.</text>
</comment>
<dbReference type="Gene3D" id="2.60.120.10">
    <property type="entry name" value="Jelly Rolls"/>
    <property type="match status" value="2"/>
</dbReference>
<comment type="caution">
    <text evidence="9">The sequence shown here is derived from an EMBL/GenBank/DDBJ whole genome shotgun (WGS) entry which is preliminary data.</text>
</comment>
<dbReference type="GO" id="GO:0004476">
    <property type="term" value="F:mannose-6-phosphate isomerase activity"/>
    <property type="evidence" value="ECO:0007669"/>
    <property type="project" value="UniProtKB-EC"/>
</dbReference>
<dbReference type="Gene3D" id="1.10.441.10">
    <property type="entry name" value="Phosphomannose Isomerase, domain 2"/>
    <property type="match status" value="1"/>
</dbReference>
<evidence type="ECO:0000256" key="5">
    <source>
        <dbReference type="ARBA" id="ARBA00022723"/>
    </source>
</evidence>
<dbReference type="PANTHER" id="PTHR10309">
    <property type="entry name" value="MANNOSE-6-PHOSPHATE ISOMERASE"/>
    <property type="match status" value="1"/>
</dbReference>
<dbReference type="InterPro" id="IPR011051">
    <property type="entry name" value="RmlC_Cupin_sf"/>
</dbReference>
<keyword evidence="7 9" id="KW-0413">Isomerase</keyword>
<keyword evidence="6" id="KW-0862">Zinc</keyword>
<dbReference type="InterPro" id="IPR016305">
    <property type="entry name" value="Mannose-6-P_Isomerase"/>
</dbReference>
<comment type="cofactor">
    <cofactor evidence="2">
        <name>Zn(2+)</name>
        <dbReference type="ChEBI" id="CHEBI:29105"/>
    </cofactor>
</comment>
<dbReference type="NCBIfam" id="TIGR00218">
    <property type="entry name" value="manA"/>
    <property type="match status" value="1"/>
</dbReference>
<proteinExistence type="inferred from homology"/>
<gene>
    <name evidence="9" type="primary">manA</name>
    <name evidence="9" type="ORF">QNN03_07485</name>
</gene>
<comment type="catalytic activity">
    <reaction evidence="1">
        <text>D-mannose 6-phosphate = D-fructose 6-phosphate</text>
        <dbReference type="Rhea" id="RHEA:12356"/>
        <dbReference type="ChEBI" id="CHEBI:58735"/>
        <dbReference type="ChEBI" id="CHEBI:61527"/>
        <dbReference type="EC" id="5.3.1.8"/>
    </reaction>
</comment>
<keyword evidence="5" id="KW-0479">Metal-binding</keyword>
<dbReference type="Pfam" id="PF20511">
    <property type="entry name" value="PMI_typeI_cat"/>
    <property type="match status" value="1"/>
</dbReference>
<evidence type="ECO:0000313" key="9">
    <source>
        <dbReference type="EMBL" id="MDL2076280.1"/>
    </source>
</evidence>
<dbReference type="RefSeq" id="WP_285431342.1">
    <property type="nucleotide sequence ID" value="NZ_JASJUS010000005.1"/>
</dbReference>
<evidence type="ECO:0000256" key="4">
    <source>
        <dbReference type="ARBA" id="ARBA00011956"/>
    </source>
</evidence>
<dbReference type="InterPro" id="IPR001250">
    <property type="entry name" value="Man6P_Isoase-1"/>
</dbReference>
<evidence type="ECO:0000256" key="6">
    <source>
        <dbReference type="ARBA" id="ARBA00022833"/>
    </source>
</evidence>
<reference evidence="9 10" key="1">
    <citation type="submission" date="2023-05" db="EMBL/GenBank/DDBJ databases">
        <title>Streptomyces fuscus sp. nov., a brown-black pigment producing actinomyces isolated from dry sand of Sea duck farm.</title>
        <authorList>
            <person name="Xie J."/>
            <person name="Shen N."/>
        </authorList>
    </citation>
    <scope>NUCLEOTIDE SEQUENCE [LARGE SCALE GENOMIC DNA]</scope>
    <source>
        <strain evidence="9 10">GXMU-J15</strain>
    </source>
</reference>
<evidence type="ECO:0000256" key="3">
    <source>
        <dbReference type="ARBA" id="ARBA00010772"/>
    </source>
</evidence>
<dbReference type="EC" id="5.3.1.8" evidence="4"/>
<dbReference type="InterPro" id="IPR046457">
    <property type="entry name" value="PMI_typeI_cat"/>
</dbReference>
<dbReference type="PIRSF" id="PIRSF001480">
    <property type="entry name" value="Mannose-6-phosphate_isomerase"/>
    <property type="match status" value="1"/>
</dbReference>
<dbReference type="PRINTS" id="PR00714">
    <property type="entry name" value="MAN6PISMRASE"/>
</dbReference>
<name>A0ABT7IUL5_9ACTN</name>